<name>A0A2V5HFK4_ASPV1</name>
<gene>
    <name evidence="1" type="ORF">BO99DRAFT_324334</name>
</gene>
<organism evidence="1 2">
    <name type="scientific">Aspergillus violaceofuscus (strain CBS 115571)</name>
    <dbReference type="NCBI Taxonomy" id="1450538"/>
    <lineage>
        <taxon>Eukaryota</taxon>
        <taxon>Fungi</taxon>
        <taxon>Dikarya</taxon>
        <taxon>Ascomycota</taxon>
        <taxon>Pezizomycotina</taxon>
        <taxon>Eurotiomycetes</taxon>
        <taxon>Eurotiomycetidae</taxon>
        <taxon>Eurotiales</taxon>
        <taxon>Aspergillaceae</taxon>
        <taxon>Aspergillus</taxon>
    </lineage>
</organism>
<feature type="non-terminal residue" evidence="1">
    <location>
        <position position="1"/>
    </location>
</feature>
<protein>
    <submittedName>
        <fullName evidence="1">Uncharacterized protein</fullName>
    </submittedName>
</protein>
<dbReference type="STRING" id="1450538.A0A2V5HFK4"/>
<dbReference type="Proteomes" id="UP000249829">
    <property type="component" value="Unassembled WGS sequence"/>
</dbReference>
<proteinExistence type="predicted"/>
<reference evidence="1 2" key="1">
    <citation type="submission" date="2018-02" db="EMBL/GenBank/DDBJ databases">
        <title>The genomes of Aspergillus section Nigri reveals drivers in fungal speciation.</title>
        <authorList>
            <consortium name="DOE Joint Genome Institute"/>
            <person name="Vesth T.C."/>
            <person name="Nybo J."/>
            <person name="Theobald S."/>
            <person name="Brandl J."/>
            <person name="Frisvad J.C."/>
            <person name="Nielsen K.F."/>
            <person name="Lyhne E.K."/>
            <person name="Kogle M.E."/>
            <person name="Kuo A."/>
            <person name="Riley R."/>
            <person name="Clum A."/>
            <person name="Nolan M."/>
            <person name="Lipzen A."/>
            <person name="Salamov A."/>
            <person name="Henrissat B."/>
            <person name="Wiebenga A."/>
            <person name="De vries R.P."/>
            <person name="Grigoriev I.V."/>
            <person name="Mortensen U.H."/>
            <person name="Andersen M.R."/>
            <person name="Baker S.E."/>
        </authorList>
    </citation>
    <scope>NUCLEOTIDE SEQUENCE [LARGE SCALE GENOMIC DNA]</scope>
    <source>
        <strain evidence="1 2">CBS 115571</strain>
    </source>
</reference>
<keyword evidence="2" id="KW-1185">Reference proteome</keyword>
<dbReference type="EMBL" id="KZ825107">
    <property type="protein sequence ID" value="PYI23158.1"/>
    <property type="molecule type" value="Genomic_DNA"/>
</dbReference>
<dbReference type="AlphaFoldDB" id="A0A2V5HFK4"/>
<accession>A0A2V5HFK4</accession>
<evidence type="ECO:0000313" key="1">
    <source>
        <dbReference type="EMBL" id="PYI23158.1"/>
    </source>
</evidence>
<sequence>AAAQSLYLQMSLSALYRRFTCANNEQLFRAMEFRQTPSFEIMLLAQNILVDGEALYQSRMLELEEEWLTLPGVQAAGNPPIAFHFSAGEADAIEEDAAGAIKTMELMQSLRQSFGNLWSEQGVVSPGHHDQVKLLPDQAKAEIGGPLAHSEKDRMAWEKSWPYHG</sequence>
<dbReference type="OMA" id="FTCANNE"/>
<evidence type="ECO:0000313" key="2">
    <source>
        <dbReference type="Proteomes" id="UP000249829"/>
    </source>
</evidence>